<dbReference type="InterPro" id="IPR003615">
    <property type="entry name" value="HNH_nuc"/>
</dbReference>
<evidence type="ECO:0000313" key="2">
    <source>
        <dbReference type="EMBL" id="GAQ80007.1"/>
    </source>
</evidence>
<reference evidence="2 3" key="1">
    <citation type="journal article" date="2014" name="Nat. Commun.">
        <title>Klebsormidium flaccidum genome reveals primary factors for plant terrestrial adaptation.</title>
        <authorList>
            <person name="Hori K."/>
            <person name="Maruyama F."/>
            <person name="Fujisawa T."/>
            <person name="Togashi T."/>
            <person name="Yamamoto N."/>
            <person name="Seo M."/>
            <person name="Sato S."/>
            <person name="Yamada T."/>
            <person name="Mori H."/>
            <person name="Tajima N."/>
            <person name="Moriyama T."/>
            <person name="Ikeuchi M."/>
            <person name="Watanabe M."/>
            <person name="Wada H."/>
            <person name="Kobayashi K."/>
            <person name="Saito M."/>
            <person name="Masuda T."/>
            <person name="Sasaki-Sekimoto Y."/>
            <person name="Mashiguchi K."/>
            <person name="Awai K."/>
            <person name="Shimojima M."/>
            <person name="Masuda S."/>
            <person name="Iwai M."/>
            <person name="Nobusawa T."/>
            <person name="Narise T."/>
            <person name="Kondo S."/>
            <person name="Saito H."/>
            <person name="Sato R."/>
            <person name="Murakawa M."/>
            <person name="Ihara Y."/>
            <person name="Oshima-Yamada Y."/>
            <person name="Ohtaka K."/>
            <person name="Satoh M."/>
            <person name="Sonobe K."/>
            <person name="Ishii M."/>
            <person name="Ohtani R."/>
            <person name="Kanamori-Sato M."/>
            <person name="Honoki R."/>
            <person name="Miyazaki D."/>
            <person name="Mochizuki H."/>
            <person name="Umetsu J."/>
            <person name="Higashi K."/>
            <person name="Shibata D."/>
            <person name="Kamiya Y."/>
            <person name="Sato N."/>
            <person name="Nakamura Y."/>
            <person name="Tabata S."/>
            <person name="Ida S."/>
            <person name="Kurokawa K."/>
            <person name="Ohta H."/>
        </authorList>
    </citation>
    <scope>NUCLEOTIDE SEQUENCE [LARGE SCALE GENOMIC DNA]</scope>
    <source>
        <strain evidence="2 3">NIES-2285</strain>
    </source>
</reference>
<proteinExistence type="predicted"/>
<organism evidence="2 3">
    <name type="scientific">Klebsormidium nitens</name>
    <name type="common">Green alga</name>
    <name type="synonym">Ulothrix nitens</name>
    <dbReference type="NCBI Taxonomy" id="105231"/>
    <lineage>
        <taxon>Eukaryota</taxon>
        <taxon>Viridiplantae</taxon>
        <taxon>Streptophyta</taxon>
        <taxon>Klebsormidiophyceae</taxon>
        <taxon>Klebsormidiales</taxon>
        <taxon>Klebsormidiaceae</taxon>
        <taxon>Klebsormidium</taxon>
    </lineage>
</organism>
<gene>
    <name evidence="2" type="ORF">KFL_000440090</name>
</gene>
<dbReference type="OrthoDB" id="10577426at2759"/>
<feature type="compositionally biased region" description="Low complexity" evidence="1">
    <location>
        <begin position="56"/>
        <end position="81"/>
    </location>
</feature>
<accession>A0A1Y1HTZ2</accession>
<evidence type="ECO:0000313" key="3">
    <source>
        <dbReference type="Proteomes" id="UP000054558"/>
    </source>
</evidence>
<evidence type="ECO:0000256" key="1">
    <source>
        <dbReference type="SAM" id="MobiDB-lite"/>
    </source>
</evidence>
<keyword evidence="3" id="KW-1185">Reference proteome</keyword>
<dbReference type="EMBL" id="DF236993">
    <property type="protein sequence ID" value="GAQ80007.1"/>
    <property type="molecule type" value="Genomic_DNA"/>
</dbReference>
<evidence type="ECO:0008006" key="4">
    <source>
        <dbReference type="Google" id="ProtNLM"/>
    </source>
</evidence>
<sequence length="180" mass="19738">MPRERFVALSDGRQLRLYQRQDGTWYYNDLGRTNLRSNQRTFYRQSAAGGGGGNGQPRQQAAPRGRASHASASQARRQGARVPTGRPATCPYNEDGPGHPRCRNYSAAGRLLRSSTAKKRFLEAAGYLYGQPAGTHVDHVIPLCLGGADCPCNMQLLTEAQHGVKTRADIAQCRAENVRL</sequence>
<name>A0A1Y1HTZ2_KLENI</name>
<protein>
    <recommendedName>
        <fullName evidence="4">HNH nuclease domain-containing protein</fullName>
    </recommendedName>
</protein>
<dbReference type="Proteomes" id="UP000054558">
    <property type="component" value="Unassembled WGS sequence"/>
</dbReference>
<dbReference type="CDD" id="cd00085">
    <property type="entry name" value="HNHc"/>
    <property type="match status" value="1"/>
</dbReference>
<dbReference type="Gene3D" id="1.10.30.50">
    <property type="match status" value="1"/>
</dbReference>
<feature type="region of interest" description="Disordered" evidence="1">
    <location>
        <begin position="44"/>
        <end position="99"/>
    </location>
</feature>
<dbReference type="AlphaFoldDB" id="A0A1Y1HTZ2"/>